<dbReference type="Proteomes" id="UP000828941">
    <property type="component" value="Chromosome 14"/>
</dbReference>
<proteinExistence type="predicted"/>
<protein>
    <submittedName>
        <fullName evidence="1">Uncharacterized protein</fullName>
    </submittedName>
</protein>
<accession>A0ACB9KHC1</accession>
<organism evidence="1 2">
    <name type="scientific">Bauhinia variegata</name>
    <name type="common">Purple orchid tree</name>
    <name type="synonym">Phanera variegata</name>
    <dbReference type="NCBI Taxonomy" id="167791"/>
    <lineage>
        <taxon>Eukaryota</taxon>
        <taxon>Viridiplantae</taxon>
        <taxon>Streptophyta</taxon>
        <taxon>Embryophyta</taxon>
        <taxon>Tracheophyta</taxon>
        <taxon>Spermatophyta</taxon>
        <taxon>Magnoliopsida</taxon>
        <taxon>eudicotyledons</taxon>
        <taxon>Gunneridae</taxon>
        <taxon>Pentapetalae</taxon>
        <taxon>rosids</taxon>
        <taxon>fabids</taxon>
        <taxon>Fabales</taxon>
        <taxon>Fabaceae</taxon>
        <taxon>Cercidoideae</taxon>
        <taxon>Cercideae</taxon>
        <taxon>Bauhiniinae</taxon>
        <taxon>Bauhinia</taxon>
    </lineage>
</organism>
<evidence type="ECO:0000313" key="2">
    <source>
        <dbReference type="Proteomes" id="UP000828941"/>
    </source>
</evidence>
<reference evidence="1 2" key="1">
    <citation type="journal article" date="2022" name="DNA Res.">
        <title>Chromosomal-level genome assembly of the orchid tree Bauhinia variegata (Leguminosae; Cercidoideae) supports the allotetraploid origin hypothesis of Bauhinia.</title>
        <authorList>
            <person name="Zhong Y."/>
            <person name="Chen Y."/>
            <person name="Zheng D."/>
            <person name="Pang J."/>
            <person name="Liu Y."/>
            <person name="Luo S."/>
            <person name="Meng S."/>
            <person name="Qian L."/>
            <person name="Wei D."/>
            <person name="Dai S."/>
            <person name="Zhou R."/>
        </authorList>
    </citation>
    <scope>NUCLEOTIDE SEQUENCE [LARGE SCALE GENOMIC DNA]</scope>
    <source>
        <strain evidence="1">BV-YZ2020</strain>
    </source>
</reference>
<sequence length="788" mass="89105">MQQECFNSHKNMFSFFLIISSFYLDLVTALDTLKSSQIIKDPETLSSNDGAFKLGFFSPQDSSNRYVGIWYLNLSNVVWVANRNQPLRDSTGIFTISKDHNLAVMNGKEHVLWSSNVSNLTRNSTAQLLNSGNLVLQDVNTGEVLWESFQHPCNTFMPKMRLSTNKITGEKVKLTSWKSPSDPSIGDFSLSVERPNTPEMLVWNQAQPYWRSGPWNGSVFLGMEGMLSGYLHGFHLENEKDEIFYLTFSHESPFYGLLVLNPEGTFEEMTWQNKMKIFNWKNLQSGCDIYGFCGAFGSCNSQISETCSCLIGFEPKNVEEWNRQNWTSGCVRRTPLQCERPRNGSEAEKEDGFLKMEMTKVPDFSEQQSITEDQCRSGCLQNCSCTAYAFDAIISCMYWTGNLIDIVKFSKGGLTLYIRVANSELAEEKDSRNMTVIITVPVIVGTVIIAASAYVLRTRIAKHFGEKQRESQRETLNGSQKSVKLEDLPLLDFEQVAAATNNFHSANFLGKGGFGPVYKGVLEDGQEVAVKRLSNVSRQGLEEFMNEVMVISKLQHRNLVRLLGCCVKAEEKMLIYEFMPNKSLDKFLFDRKLQKLLDWKKRFNIIEGIIRDFGMAKIFEGGDDDAKTRRVVGTYGYMAPEYAMKGQFSDKSDVYSFGVLLLEITSGRRNSSFDNNEHYLGVTGFAWKLWNEENLLSLIDPEVSYPVCDHDQILRCIHIGLLCVQELARERPNMTTVLAMLNSEIVNLPPPKEVAFVQRHKSLNSGSSQENQGGGSANNVTLTEIQGR</sequence>
<gene>
    <name evidence="1" type="ORF">L6164_036516</name>
</gene>
<keyword evidence="2" id="KW-1185">Reference proteome</keyword>
<dbReference type="EMBL" id="CM039439">
    <property type="protein sequence ID" value="KAI4296567.1"/>
    <property type="molecule type" value="Genomic_DNA"/>
</dbReference>
<evidence type="ECO:0000313" key="1">
    <source>
        <dbReference type="EMBL" id="KAI4296567.1"/>
    </source>
</evidence>
<name>A0ACB9KHC1_BAUVA</name>
<comment type="caution">
    <text evidence="1">The sequence shown here is derived from an EMBL/GenBank/DDBJ whole genome shotgun (WGS) entry which is preliminary data.</text>
</comment>